<feature type="compositionally biased region" description="Basic and acidic residues" evidence="1">
    <location>
        <begin position="599"/>
        <end position="619"/>
    </location>
</feature>
<evidence type="ECO:0000313" key="2">
    <source>
        <dbReference type="EMBL" id="VDD93300.1"/>
    </source>
</evidence>
<name>A0A0N4VD93_ENTVE</name>
<keyword evidence="3" id="KW-1185">Reference proteome</keyword>
<evidence type="ECO:0000313" key="3">
    <source>
        <dbReference type="Proteomes" id="UP000274131"/>
    </source>
</evidence>
<organism evidence="4">
    <name type="scientific">Enterobius vermicularis</name>
    <name type="common">Human pinworm</name>
    <dbReference type="NCBI Taxonomy" id="51028"/>
    <lineage>
        <taxon>Eukaryota</taxon>
        <taxon>Metazoa</taxon>
        <taxon>Ecdysozoa</taxon>
        <taxon>Nematoda</taxon>
        <taxon>Chromadorea</taxon>
        <taxon>Rhabditida</taxon>
        <taxon>Spirurina</taxon>
        <taxon>Oxyuridomorpha</taxon>
        <taxon>Oxyuroidea</taxon>
        <taxon>Oxyuridae</taxon>
        <taxon>Enterobius</taxon>
    </lineage>
</organism>
<sequence length="632" mass="71546">MGACFVVTKINHCNGSKFQEHQPSRFSLEKYSVDPTTPDLRLSQDILALKLVADKNEAPFREYKGEAGVNYDNHIVSGEGRVNKESEEASEAIQTLLKRPDVQHLVIIGKKDVDDEETVKGVVVINGLENQMEENKEPEDEKGNEAVKIVDPGYPYPTQQTFLLKEMEGGNPLQTQPQTVQNMSPPVDPMRQAIMQWKAAQFMRHALQSRYAQEMQPQYPPPQPPQFYQTQIPHPLPPPPGPVPQFSMYHHLMQPYWFNNVQQLPYPLLYFHHYPSAPVPNYTQNSQQQAIQPMQATNSTPKKLDSPHQFPLQVETDRQPLIPQQENIDMIVDTSLPVERGSQDQDILKISPLDSAVKTSDRDLIFKLLQAKSQEVAKDNKEKEEGESMLVDQETPVTPRREINDGDVGEPVDAKADEQQTAMVMIEDKFPMRPAQAVFGEDAVLTQNQTSNNPDTIDARADEDETSLVLIADTFSRKPPEDIEETEKVKAQVGEAQNTSDPLASFFRFFEQEATKKNQNENSDKIVDSDDIERGRVFKQFFEEALEREKLEGVKDYGDEIKETTEQPFDQATVQYTDLQEDASGMEIELDVPEPAGIFHDEKTESPKRPVADDSERVTVSDVVDGSITRSQ</sequence>
<dbReference type="AlphaFoldDB" id="A0A0N4VD93"/>
<gene>
    <name evidence="2" type="ORF">EVEC_LOCUS8051</name>
</gene>
<proteinExistence type="predicted"/>
<dbReference type="Proteomes" id="UP000274131">
    <property type="component" value="Unassembled WGS sequence"/>
</dbReference>
<dbReference type="EMBL" id="UXUI01009232">
    <property type="protein sequence ID" value="VDD93300.1"/>
    <property type="molecule type" value="Genomic_DNA"/>
</dbReference>
<feature type="region of interest" description="Disordered" evidence="1">
    <location>
        <begin position="596"/>
        <end position="632"/>
    </location>
</feature>
<dbReference type="WBParaSite" id="EVEC_0000856701-mRNA-1">
    <property type="protein sequence ID" value="EVEC_0000856701-mRNA-1"/>
    <property type="gene ID" value="EVEC_0000856701"/>
</dbReference>
<evidence type="ECO:0000313" key="4">
    <source>
        <dbReference type="WBParaSite" id="EVEC_0000856701-mRNA-1"/>
    </source>
</evidence>
<evidence type="ECO:0000256" key="1">
    <source>
        <dbReference type="SAM" id="MobiDB-lite"/>
    </source>
</evidence>
<feature type="compositionally biased region" description="Basic and acidic residues" evidence="1">
    <location>
        <begin position="377"/>
        <end position="386"/>
    </location>
</feature>
<reference evidence="4" key="1">
    <citation type="submission" date="2017-02" db="UniProtKB">
        <authorList>
            <consortium name="WormBaseParasite"/>
        </authorList>
    </citation>
    <scope>IDENTIFICATION</scope>
</reference>
<protein>
    <submittedName>
        <fullName evidence="2 4">Uncharacterized protein</fullName>
    </submittedName>
</protein>
<feature type="region of interest" description="Disordered" evidence="1">
    <location>
        <begin position="287"/>
        <end position="306"/>
    </location>
</feature>
<feature type="compositionally biased region" description="Polar residues" evidence="1">
    <location>
        <begin position="287"/>
        <end position="301"/>
    </location>
</feature>
<accession>A0A0N4VD93</accession>
<reference evidence="2 3" key="2">
    <citation type="submission" date="2018-10" db="EMBL/GenBank/DDBJ databases">
        <authorList>
            <consortium name="Pathogen Informatics"/>
        </authorList>
    </citation>
    <scope>NUCLEOTIDE SEQUENCE [LARGE SCALE GENOMIC DNA]</scope>
</reference>
<feature type="region of interest" description="Disordered" evidence="1">
    <location>
        <begin position="377"/>
        <end position="412"/>
    </location>
</feature>
<dbReference type="OrthoDB" id="5864063at2759"/>